<dbReference type="EMBL" id="NHTK01000869">
    <property type="protein sequence ID" value="PPR04955.1"/>
    <property type="molecule type" value="Genomic_DNA"/>
</dbReference>
<keyword evidence="7" id="KW-1185">Reference proteome</keyword>
<dbReference type="Pfam" id="PF07542">
    <property type="entry name" value="ATP12"/>
    <property type="match status" value="1"/>
</dbReference>
<sequence>MLTQRLSSNISTLLVCRSAAARRLTPSATRIRWKSTSAESPDDLTNNSTKLAEATLKRFWKTVDIERRGDSFAVTLDKRALKTPGGQTLLLPLNKALPASLIAAEWDLQETLIKPHALPMTSIVSRAVDTMRDEATRTEVREALLKYFDTDTVCFFHDSPEPLERLQSEHWTPLIEWTRKTFDVKINVSNSILSADQPPETREKFGKLLETFDEWEMAAMERAVLATKSFITALAVVKKHLTVEEAARVASVEVDSQIERWGEVEDTHDVDYQDVRRQLGSAACLLSTV</sequence>
<reference evidence="6 7" key="1">
    <citation type="journal article" date="2018" name="Evol. Lett.">
        <title>Horizontal gene cluster transfer increased hallucinogenic mushroom diversity.</title>
        <authorList>
            <person name="Reynolds H.T."/>
            <person name="Vijayakumar V."/>
            <person name="Gluck-Thaler E."/>
            <person name="Korotkin H.B."/>
            <person name="Matheny P.B."/>
            <person name="Slot J.C."/>
        </authorList>
    </citation>
    <scope>NUCLEOTIDE SEQUENCE [LARGE SCALE GENOMIC DNA]</scope>
    <source>
        <strain evidence="6 7">2629</strain>
    </source>
</reference>
<dbReference type="AlphaFoldDB" id="A0A409YPN2"/>
<evidence type="ECO:0000256" key="2">
    <source>
        <dbReference type="ARBA" id="ARBA00008231"/>
    </source>
</evidence>
<evidence type="ECO:0000256" key="3">
    <source>
        <dbReference type="ARBA" id="ARBA00022946"/>
    </source>
</evidence>
<dbReference type="GO" id="GO:0005739">
    <property type="term" value="C:mitochondrion"/>
    <property type="evidence" value="ECO:0007669"/>
    <property type="project" value="UniProtKB-SubCell"/>
</dbReference>
<dbReference type="FunCoup" id="A0A409YPN2">
    <property type="interactions" value="292"/>
</dbReference>
<proteinExistence type="inferred from homology"/>
<dbReference type="PANTHER" id="PTHR21013">
    <property type="entry name" value="ATP SYNTHASE MITOCHONDRIAL F1 COMPLEX ASSEMBLY FACTOR 2/ATP12 PROTEIN, MITOCHONDRIAL PRECURSOR"/>
    <property type="match status" value="1"/>
</dbReference>
<dbReference type="InterPro" id="IPR023335">
    <property type="entry name" value="ATP12_ortho_dom_sf"/>
</dbReference>
<keyword evidence="5" id="KW-0143">Chaperone</keyword>
<keyword evidence="4" id="KW-0496">Mitochondrion</keyword>
<evidence type="ECO:0000313" key="6">
    <source>
        <dbReference type="EMBL" id="PPR04955.1"/>
    </source>
</evidence>
<dbReference type="InterPro" id="IPR042272">
    <property type="entry name" value="ATP12_ATP_synth-F1-assembly_N"/>
</dbReference>
<dbReference type="InParanoid" id="A0A409YPN2"/>
<comment type="caution">
    <text evidence="6">The sequence shown here is derived from an EMBL/GenBank/DDBJ whole genome shotgun (WGS) entry which is preliminary data.</text>
</comment>
<dbReference type="GO" id="GO:0033615">
    <property type="term" value="P:mitochondrial proton-transporting ATP synthase complex assembly"/>
    <property type="evidence" value="ECO:0007669"/>
    <property type="project" value="TreeGrafter"/>
</dbReference>
<evidence type="ECO:0000256" key="5">
    <source>
        <dbReference type="ARBA" id="ARBA00023186"/>
    </source>
</evidence>
<evidence type="ECO:0000256" key="4">
    <source>
        <dbReference type="ARBA" id="ARBA00023128"/>
    </source>
</evidence>
<dbReference type="Gene3D" id="3.30.2180.10">
    <property type="entry name" value="ATP12-like"/>
    <property type="match status" value="1"/>
</dbReference>
<comment type="subcellular location">
    <subcellularLocation>
        <location evidence="1">Mitochondrion</location>
    </subcellularLocation>
</comment>
<dbReference type="STRING" id="181874.A0A409YPN2"/>
<dbReference type="Proteomes" id="UP000284842">
    <property type="component" value="Unassembled WGS sequence"/>
</dbReference>
<dbReference type="PANTHER" id="PTHR21013:SF10">
    <property type="entry name" value="ATP SYNTHASE MITOCHONDRIAL F1 COMPLEX ASSEMBLY FACTOR 2"/>
    <property type="match status" value="1"/>
</dbReference>
<evidence type="ECO:0008006" key="8">
    <source>
        <dbReference type="Google" id="ProtNLM"/>
    </source>
</evidence>
<name>A0A409YPN2_9AGAR</name>
<protein>
    <recommendedName>
        <fullName evidence="8">ATP12-domain-containing protein</fullName>
    </recommendedName>
</protein>
<evidence type="ECO:0000256" key="1">
    <source>
        <dbReference type="ARBA" id="ARBA00004173"/>
    </source>
</evidence>
<evidence type="ECO:0000313" key="7">
    <source>
        <dbReference type="Proteomes" id="UP000284842"/>
    </source>
</evidence>
<keyword evidence="3" id="KW-0809">Transit peptide</keyword>
<accession>A0A409YPN2</accession>
<gene>
    <name evidence="6" type="ORF">CVT24_010413</name>
</gene>
<organism evidence="6 7">
    <name type="scientific">Panaeolus cyanescens</name>
    <dbReference type="NCBI Taxonomy" id="181874"/>
    <lineage>
        <taxon>Eukaryota</taxon>
        <taxon>Fungi</taxon>
        <taxon>Dikarya</taxon>
        <taxon>Basidiomycota</taxon>
        <taxon>Agaricomycotina</taxon>
        <taxon>Agaricomycetes</taxon>
        <taxon>Agaricomycetidae</taxon>
        <taxon>Agaricales</taxon>
        <taxon>Agaricineae</taxon>
        <taxon>Galeropsidaceae</taxon>
        <taxon>Panaeolus</taxon>
    </lineage>
</organism>
<dbReference type="InterPro" id="IPR011419">
    <property type="entry name" value="ATP12_ATP_synth-F1-assembly"/>
</dbReference>
<comment type="similarity">
    <text evidence="2">Belongs to the ATP12 family.</text>
</comment>
<dbReference type="Gene3D" id="1.10.3580.10">
    <property type="entry name" value="ATP12 ATPase"/>
    <property type="match status" value="1"/>
</dbReference>
<dbReference type="OrthoDB" id="5673at2759"/>
<dbReference type="SUPFAM" id="SSF160909">
    <property type="entry name" value="ATP12-like"/>
    <property type="match status" value="1"/>
</dbReference>